<gene>
    <name evidence="2" type="ORF">BEN48_08705</name>
</gene>
<evidence type="ECO:0000256" key="1">
    <source>
        <dbReference type="SAM" id="MobiDB-lite"/>
    </source>
</evidence>
<dbReference type="AlphaFoldDB" id="A0A1G1TCS8"/>
<organism evidence="2 3">
    <name type="scientific">Hymenobacter glacialis</name>
    <dbReference type="NCBI Taxonomy" id="1908236"/>
    <lineage>
        <taxon>Bacteria</taxon>
        <taxon>Pseudomonadati</taxon>
        <taxon>Bacteroidota</taxon>
        <taxon>Cytophagia</taxon>
        <taxon>Cytophagales</taxon>
        <taxon>Hymenobacteraceae</taxon>
        <taxon>Hymenobacter</taxon>
    </lineage>
</organism>
<dbReference type="EMBL" id="MDZC01000014">
    <property type="protein sequence ID" value="OGX88687.1"/>
    <property type="molecule type" value="Genomic_DNA"/>
</dbReference>
<comment type="caution">
    <text evidence="2">The sequence shown here is derived from an EMBL/GenBank/DDBJ whole genome shotgun (WGS) entry which is preliminary data.</text>
</comment>
<evidence type="ECO:0000313" key="3">
    <source>
        <dbReference type="Proteomes" id="UP000177791"/>
    </source>
</evidence>
<keyword evidence="3" id="KW-1185">Reference proteome</keyword>
<protein>
    <submittedName>
        <fullName evidence="2">Uncharacterized protein</fullName>
    </submittedName>
</protein>
<reference evidence="2 3" key="1">
    <citation type="submission" date="2016-08" db="EMBL/GenBank/DDBJ databases">
        <title>Hymenobacter coccineus sp. nov., Hymenobacter lapidarius sp. nov. and Hymenobacter glacialis sp. nov., isolated from Antarctic soil.</title>
        <authorList>
            <person name="Sedlacek I."/>
            <person name="Kralova S."/>
            <person name="Kyrova K."/>
            <person name="Maslanova I."/>
            <person name="Stankova E."/>
            <person name="Vrbovska V."/>
            <person name="Nemec M."/>
            <person name="Bartak M."/>
            <person name="Svec P."/>
            <person name="Busse H.-J."/>
            <person name="Pantucek R."/>
        </authorList>
    </citation>
    <scope>NUCLEOTIDE SEQUENCE [LARGE SCALE GENOMIC DNA]</scope>
    <source>
        <strain evidence="2 3">CCM 8648</strain>
    </source>
</reference>
<dbReference type="Proteomes" id="UP000177791">
    <property type="component" value="Unassembled WGS sequence"/>
</dbReference>
<evidence type="ECO:0000313" key="2">
    <source>
        <dbReference type="EMBL" id="OGX88687.1"/>
    </source>
</evidence>
<dbReference type="RefSeq" id="WP_070732065.1">
    <property type="nucleotide sequence ID" value="NZ_MDZC01000014.1"/>
</dbReference>
<name>A0A1G1TCS8_9BACT</name>
<accession>A0A1G1TCS8</accession>
<proteinExistence type="predicted"/>
<dbReference type="OrthoDB" id="886334at2"/>
<sequence>MGSSISSDTNSNNPAVAQQAQKIQELRAQVKAQKEISDAEKQKLNGLEQQLKGAEQNLKGVKTQAKAQ</sequence>
<feature type="region of interest" description="Disordered" evidence="1">
    <location>
        <begin position="1"/>
        <end position="21"/>
    </location>
</feature>